<sequence length="520" mass="58437">MASSFTSRLGTNYCPQDEEITQILALSLDPPFDLKPLKMKSPISLQHTLQKLVEEREKLATYVDAHRALLSPARRLPHDVIQEIFMACLPTHRNCVMSATEAPILLGRICSAWRDLSLSTPRLWASLHIVEPIIHDPTVPWSLVINEKAALRLATTKTWLGRSAQCPLSLSLLFARDDTHFFMGPPIPTLFLDALIPFASRWEHISLVGLSSSMVPALSYLTAADVPVLKSLAIHELREWDSFQWDTLGLVRAPAISSFTFSGAYFPTLDIIPSCWNNLGELEIKERSITSDIALQVLSRCPQLRTCRLSVKYESDITPRPTVECPFLHTLELESEVCLSWIMPQIFGRVSFSELRHLRLCGFGDGDDDNTGISYNLAAAAPSLETVAMSGDSFVNRRFKDFVHSLPPTIQKFHLNPPIWTNLPDEMLSAFIPTPDFPDLCCPNLRKLESRSVPEDVLMAFIRPRVGTLSRLVIHFTVHRSQGDVFPDIQSFLEAGLQIELSYPPFPEPQFSSPWNGIVR</sequence>
<protein>
    <recommendedName>
        <fullName evidence="3">F-box domain-containing protein</fullName>
    </recommendedName>
</protein>
<dbReference type="Gene3D" id="3.80.10.10">
    <property type="entry name" value="Ribonuclease Inhibitor"/>
    <property type="match status" value="1"/>
</dbReference>
<name>A0AAD7MN57_9AGAR</name>
<dbReference type="Proteomes" id="UP001215598">
    <property type="component" value="Unassembled WGS sequence"/>
</dbReference>
<evidence type="ECO:0008006" key="3">
    <source>
        <dbReference type="Google" id="ProtNLM"/>
    </source>
</evidence>
<dbReference type="EMBL" id="JARKIB010000209">
    <property type="protein sequence ID" value="KAJ7723682.1"/>
    <property type="molecule type" value="Genomic_DNA"/>
</dbReference>
<keyword evidence="2" id="KW-1185">Reference proteome</keyword>
<evidence type="ECO:0000313" key="1">
    <source>
        <dbReference type="EMBL" id="KAJ7723682.1"/>
    </source>
</evidence>
<dbReference type="AlphaFoldDB" id="A0AAD7MN57"/>
<organism evidence="1 2">
    <name type="scientific">Mycena metata</name>
    <dbReference type="NCBI Taxonomy" id="1033252"/>
    <lineage>
        <taxon>Eukaryota</taxon>
        <taxon>Fungi</taxon>
        <taxon>Dikarya</taxon>
        <taxon>Basidiomycota</taxon>
        <taxon>Agaricomycotina</taxon>
        <taxon>Agaricomycetes</taxon>
        <taxon>Agaricomycetidae</taxon>
        <taxon>Agaricales</taxon>
        <taxon>Marasmiineae</taxon>
        <taxon>Mycenaceae</taxon>
        <taxon>Mycena</taxon>
    </lineage>
</organism>
<gene>
    <name evidence="1" type="ORF">B0H16DRAFT_1895741</name>
</gene>
<evidence type="ECO:0000313" key="2">
    <source>
        <dbReference type="Proteomes" id="UP001215598"/>
    </source>
</evidence>
<accession>A0AAD7MN57</accession>
<proteinExistence type="predicted"/>
<reference evidence="1" key="1">
    <citation type="submission" date="2023-03" db="EMBL/GenBank/DDBJ databases">
        <title>Massive genome expansion in bonnet fungi (Mycena s.s.) driven by repeated elements and novel gene families across ecological guilds.</title>
        <authorList>
            <consortium name="Lawrence Berkeley National Laboratory"/>
            <person name="Harder C.B."/>
            <person name="Miyauchi S."/>
            <person name="Viragh M."/>
            <person name="Kuo A."/>
            <person name="Thoen E."/>
            <person name="Andreopoulos B."/>
            <person name="Lu D."/>
            <person name="Skrede I."/>
            <person name="Drula E."/>
            <person name="Henrissat B."/>
            <person name="Morin E."/>
            <person name="Kohler A."/>
            <person name="Barry K."/>
            <person name="LaButti K."/>
            <person name="Morin E."/>
            <person name="Salamov A."/>
            <person name="Lipzen A."/>
            <person name="Mereny Z."/>
            <person name="Hegedus B."/>
            <person name="Baldrian P."/>
            <person name="Stursova M."/>
            <person name="Weitz H."/>
            <person name="Taylor A."/>
            <person name="Grigoriev I.V."/>
            <person name="Nagy L.G."/>
            <person name="Martin F."/>
            <person name="Kauserud H."/>
        </authorList>
    </citation>
    <scope>NUCLEOTIDE SEQUENCE</scope>
    <source>
        <strain evidence="1">CBHHK182m</strain>
    </source>
</reference>
<dbReference type="SUPFAM" id="SSF52047">
    <property type="entry name" value="RNI-like"/>
    <property type="match status" value="1"/>
</dbReference>
<comment type="caution">
    <text evidence="1">The sequence shown here is derived from an EMBL/GenBank/DDBJ whole genome shotgun (WGS) entry which is preliminary data.</text>
</comment>
<dbReference type="InterPro" id="IPR032675">
    <property type="entry name" value="LRR_dom_sf"/>
</dbReference>